<protein>
    <submittedName>
        <fullName evidence="1">Uncharacterized protein</fullName>
    </submittedName>
</protein>
<dbReference type="EMBL" id="JACAZF010000005">
    <property type="protein sequence ID" value="KAF7303822.1"/>
    <property type="molecule type" value="Genomic_DNA"/>
</dbReference>
<evidence type="ECO:0000313" key="1">
    <source>
        <dbReference type="EMBL" id="KAF7303822.1"/>
    </source>
</evidence>
<accession>A0A8H6SSZ6</accession>
<name>A0A8H6SSZ6_9AGAR</name>
<dbReference type="InterPro" id="IPR032675">
    <property type="entry name" value="LRR_dom_sf"/>
</dbReference>
<dbReference type="RefSeq" id="XP_037220794.1">
    <property type="nucleotide sequence ID" value="XM_037362873.1"/>
</dbReference>
<dbReference type="OrthoDB" id="3145912at2759"/>
<organism evidence="1 2">
    <name type="scientific">Mycena indigotica</name>
    <dbReference type="NCBI Taxonomy" id="2126181"/>
    <lineage>
        <taxon>Eukaryota</taxon>
        <taxon>Fungi</taxon>
        <taxon>Dikarya</taxon>
        <taxon>Basidiomycota</taxon>
        <taxon>Agaricomycotina</taxon>
        <taxon>Agaricomycetes</taxon>
        <taxon>Agaricomycetidae</taxon>
        <taxon>Agaricales</taxon>
        <taxon>Marasmiineae</taxon>
        <taxon>Mycenaceae</taxon>
        <taxon>Mycena</taxon>
    </lineage>
</organism>
<reference evidence="1" key="1">
    <citation type="submission" date="2020-05" db="EMBL/GenBank/DDBJ databases">
        <title>Mycena genomes resolve the evolution of fungal bioluminescence.</title>
        <authorList>
            <person name="Tsai I.J."/>
        </authorList>
    </citation>
    <scope>NUCLEOTIDE SEQUENCE</scope>
    <source>
        <strain evidence="1">171206Taipei</strain>
    </source>
</reference>
<proteinExistence type="predicted"/>
<dbReference type="AlphaFoldDB" id="A0A8H6SSZ6"/>
<dbReference type="Gene3D" id="3.80.10.10">
    <property type="entry name" value="Ribonuclease Inhibitor"/>
    <property type="match status" value="1"/>
</dbReference>
<sequence length="289" mass="33094">MLPLELERFIFEKAAHDDLSNIPSLLRVARRVQKWIEPLLYRTLITDDSPKGRSLKRTIYVKPPRFFSEHTRNLYLTGAGKWTEDYAHDLLALCPRLTALAVSGIWGSFQQESVKKISGVRRWSGFLYAVFGYSSMPDIGLARYPCFANVTHMEIFDTFTDDDVFISSALASLPSLTHLCLTDTTSDILILIAGTCTKLEALVYMPSTHKEARAMADHPPFPSADPRFVVSRLQFTVFWRDWELNTDTTTGFWAAADRFIARKRSGEIQESSYWLEYKWPMSGTQEHPH</sequence>
<comment type="caution">
    <text evidence="1">The sequence shown here is derived from an EMBL/GenBank/DDBJ whole genome shotgun (WGS) entry which is preliminary data.</text>
</comment>
<evidence type="ECO:0000313" key="2">
    <source>
        <dbReference type="Proteomes" id="UP000636479"/>
    </source>
</evidence>
<dbReference type="Proteomes" id="UP000636479">
    <property type="component" value="Unassembled WGS sequence"/>
</dbReference>
<gene>
    <name evidence="1" type="ORF">MIND_00612000</name>
</gene>
<dbReference type="GeneID" id="59345389"/>
<keyword evidence="2" id="KW-1185">Reference proteome</keyword>